<protein>
    <recommendedName>
        <fullName evidence="1">Fungal lipase-type domain-containing protein</fullName>
    </recommendedName>
</protein>
<dbReference type="GO" id="GO:0006629">
    <property type="term" value="P:lipid metabolic process"/>
    <property type="evidence" value="ECO:0007669"/>
    <property type="project" value="InterPro"/>
</dbReference>
<proteinExistence type="predicted"/>
<reference evidence="2" key="1">
    <citation type="submission" date="2023-06" db="EMBL/GenBank/DDBJ databases">
        <authorList>
            <person name="Delattre M."/>
        </authorList>
    </citation>
    <scope>NUCLEOTIDE SEQUENCE</scope>
    <source>
        <strain evidence="2">AF72</strain>
    </source>
</reference>
<evidence type="ECO:0000259" key="1">
    <source>
        <dbReference type="Pfam" id="PF01764"/>
    </source>
</evidence>
<dbReference type="Pfam" id="PF01764">
    <property type="entry name" value="Lipase_3"/>
    <property type="match status" value="1"/>
</dbReference>
<keyword evidence="3" id="KW-1185">Reference proteome</keyword>
<sequence>MCNTYECPSTPPVYSETFAKQLWQLQGAGKVATTETNFTSCYLNADPLANFVARINVSCGAPLPVDRCVTDVYILPTSKSIAAISLGSEGTTQLLQVLTTLTTPGLSLNGALVYWETAFNSVWKGGLQSNLSALLTNATYADYQFVSSGHSLGGAMALLITNAVADEEWRGPDAIQTITFGQPRLGSAALQNSIYQKAPYHFRLKNARDAITSLPVRQTGVEHSKFPVYYPIGMNSTGLAAKVICNSNEDPACTTLFLPTDLALSYHNTYFNIDNVETWHTNSCAY</sequence>
<gene>
    <name evidence="2" type="ORF">MSPICULIGERA_LOCUS18530</name>
</gene>
<name>A0AA36D5R4_9BILA</name>
<dbReference type="PANTHER" id="PTHR45908:SF8">
    <property type="entry name" value="FUNGAL LIPASE-LIKE DOMAIN-CONTAINING PROTEIN"/>
    <property type="match status" value="1"/>
</dbReference>
<comment type="caution">
    <text evidence="2">The sequence shown here is derived from an EMBL/GenBank/DDBJ whole genome shotgun (WGS) entry which is preliminary data.</text>
</comment>
<dbReference type="Proteomes" id="UP001177023">
    <property type="component" value="Unassembled WGS sequence"/>
</dbReference>
<evidence type="ECO:0000313" key="3">
    <source>
        <dbReference type="Proteomes" id="UP001177023"/>
    </source>
</evidence>
<dbReference type="CDD" id="cd00741">
    <property type="entry name" value="Lipase"/>
    <property type="match status" value="1"/>
</dbReference>
<accession>A0AA36D5R4</accession>
<dbReference type="InterPro" id="IPR002921">
    <property type="entry name" value="Fungal_lipase-type"/>
</dbReference>
<dbReference type="InterPro" id="IPR029058">
    <property type="entry name" value="AB_hydrolase_fold"/>
</dbReference>
<organism evidence="2 3">
    <name type="scientific">Mesorhabditis spiculigera</name>
    <dbReference type="NCBI Taxonomy" id="96644"/>
    <lineage>
        <taxon>Eukaryota</taxon>
        <taxon>Metazoa</taxon>
        <taxon>Ecdysozoa</taxon>
        <taxon>Nematoda</taxon>
        <taxon>Chromadorea</taxon>
        <taxon>Rhabditida</taxon>
        <taxon>Rhabditina</taxon>
        <taxon>Rhabditomorpha</taxon>
        <taxon>Rhabditoidea</taxon>
        <taxon>Rhabditidae</taxon>
        <taxon>Mesorhabditinae</taxon>
        <taxon>Mesorhabditis</taxon>
    </lineage>
</organism>
<dbReference type="Gene3D" id="3.40.50.1820">
    <property type="entry name" value="alpha/beta hydrolase"/>
    <property type="match status" value="1"/>
</dbReference>
<dbReference type="PANTHER" id="PTHR45908">
    <property type="entry name" value="PROTEIN CBG11750-RELATED"/>
    <property type="match status" value="1"/>
</dbReference>
<dbReference type="EMBL" id="CATQJA010002659">
    <property type="protein sequence ID" value="CAJ0580332.1"/>
    <property type="molecule type" value="Genomic_DNA"/>
</dbReference>
<dbReference type="SUPFAM" id="SSF53474">
    <property type="entry name" value="alpha/beta-Hydrolases"/>
    <property type="match status" value="1"/>
</dbReference>
<feature type="non-terminal residue" evidence="2">
    <location>
        <position position="286"/>
    </location>
</feature>
<evidence type="ECO:0000313" key="2">
    <source>
        <dbReference type="EMBL" id="CAJ0580332.1"/>
    </source>
</evidence>
<feature type="domain" description="Fungal lipase-type" evidence="1">
    <location>
        <begin position="90"/>
        <end position="217"/>
    </location>
</feature>
<dbReference type="AlphaFoldDB" id="A0AA36D5R4"/>